<dbReference type="RefSeq" id="WP_091649458.1">
    <property type="nucleotide sequence ID" value="NZ_FOVW01000001.1"/>
</dbReference>
<keyword evidence="3" id="KW-1185">Reference proteome</keyword>
<keyword evidence="1" id="KW-1133">Transmembrane helix</keyword>
<name>A0A1I5B303_9BACT</name>
<dbReference type="EMBL" id="FOVW01000001">
    <property type="protein sequence ID" value="SFN69096.1"/>
    <property type="molecule type" value="Genomic_DNA"/>
</dbReference>
<feature type="transmembrane region" description="Helical" evidence="1">
    <location>
        <begin position="77"/>
        <end position="95"/>
    </location>
</feature>
<keyword evidence="1" id="KW-0812">Transmembrane</keyword>
<sequence>MKNAIIAILSASVWISISEFFRNEYLLKGIWTSHYEGLGLNFPDEPINGAIWGIWSIAFACFIFFISRKYSLLQTLWISWLGGFVLMWIVTGNMLVLPLKILPFAIPLSLIETGLAAWIILKISPPKIYL</sequence>
<evidence type="ECO:0000313" key="3">
    <source>
        <dbReference type="Proteomes" id="UP000199564"/>
    </source>
</evidence>
<evidence type="ECO:0000313" key="2">
    <source>
        <dbReference type="EMBL" id="SFN69096.1"/>
    </source>
</evidence>
<accession>A0A1I5B303</accession>
<reference evidence="3" key="1">
    <citation type="submission" date="2016-10" db="EMBL/GenBank/DDBJ databases">
        <authorList>
            <person name="Varghese N."/>
            <person name="Submissions S."/>
        </authorList>
    </citation>
    <scope>NUCLEOTIDE SEQUENCE [LARGE SCALE GENOMIC DNA]</scope>
    <source>
        <strain evidence="3">DSM 15282</strain>
    </source>
</reference>
<evidence type="ECO:0000256" key="1">
    <source>
        <dbReference type="SAM" id="Phobius"/>
    </source>
</evidence>
<dbReference type="AlphaFoldDB" id="A0A1I5B303"/>
<keyword evidence="1" id="KW-0472">Membrane</keyword>
<feature type="transmembrane region" description="Helical" evidence="1">
    <location>
        <begin position="46"/>
        <end position="65"/>
    </location>
</feature>
<dbReference type="STRING" id="226506.SAMN04488519_101367"/>
<proteinExistence type="predicted"/>
<dbReference type="Proteomes" id="UP000199564">
    <property type="component" value="Unassembled WGS sequence"/>
</dbReference>
<gene>
    <name evidence="2" type="ORF">SAMN04488519_101367</name>
</gene>
<organism evidence="2 3">
    <name type="scientific">Algoriphagus ornithinivorans</name>
    <dbReference type="NCBI Taxonomy" id="226506"/>
    <lineage>
        <taxon>Bacteria</taxon>
        <taxon>Pseudomonadati</taxon>
        <taxon>Bacteroidota</taxon>
        <taxon>Cytophagia</taxon>
        <taxon>Cytophagales</taxon>
        <taxon>Cyclobacteriaceae</taxon>
        <taxon>Algoriphagus</taxon>
    </lineage>
</organism>
<feature type="transmembrane region" description="Helical" evidence="1">
    <location>
        <begin position="101"/>
        <end position="121"/>
    </location>
</feature>
<protein>
    <submittedName>
        <fullName evidence="2">Uncharacterized protein</fullName>
    </submittedName>
</protein>